<dbReference type="Proteomes" id="UP001154282">
    <property type="component" value="Unassembled WGS sequence"/>
</dbReference>
<keyword evidence="3" id="KW-1185">Reference proteome</keyword>
<dbReference type="AlphaFoldDB" id="A0AAV0H7V4"/>
<feature type="region of interest" description="Disordered" evidence="1">
    <location>
        <begin position="578"/>
        <end position="629"/>
    </location>
</feature>
<proteinExistence type="predicted"/>
<gene>
    <name evidence="2" type="ORF">LITE_LOCUS2961</name>
</gene>
<dbReference type="EMBL" id="CAMGYJ010000002">
    <property type="protein sequence ID" value="CAI0381058.1"/>
    <property type="molecule type" value="Genomic_DNA"/>
</dbReference>
<name>A0AAV0H7V4_9ROSI</name>
<evidence type="ECO:0000313" key="3">
    <source>
        <dbReference type="Proteomes" id="UP001154282"/>
    </source>
</evidence>
<accession>A0AAV0H7V4</accession>
<evidence type="ECO:0000313" key="2">
    <source>
        <dbReference type="EMBL" id="CAI0381058.1"/>
    </source>
</evidence>
<dbReference type="PANTHER" id="PTHR37710">
    <property type="entry name" value="TRANSMEMBRANE PROTEIN"/>
    <property type="match status" value="1"/>
</dbReference>
<feature type="compositionally biased region" description="Basic and acidic residues" evidence="1">
    <location>
        <begin position="578"/>
        <end position="591"/>
    </location>
</feature>
<feature type="compositionally biased region" description="Basic residues" evidence="1">
    <location>
        <begin position="609"/>
        <end position="620"/>
    </location>
</feature>
<reference evidence="2" key="1">
    <citation type="submission" date="2022-08" db="EMBL/GenBank/DDBJ databases">
        <authorList>
            <person name="Gutierrez-Valencia J."/>
        </authorList>
    </citation>
    <scope>NUCLEOTIDE SEQUENCE</scope>
</reference>
<sequence length="629" mass="70476">MGSRQRPLQTCWISLLEISRKAYTTASRNYNGGDLAVNFASPSVICALQCQFFAILAFLDDWILRIESLAEAIFPPLKHFFDRIDELVKVAEALPEKLDDTIKKFPALVHHVPFLDWALLHFISWLRFLITVMTNWGIMDVKEKEINVTDVNNRRNDGLTDMRRRKKKKKTMKMKMDVQISTSKEGSNHNDQPLTREEVVAGKKLISNDPDTIEGKPEIVTDHHADVQTIMIDGLMVQQEPDRLTILAGNEAMIVHDNDERNNCSRGVDEKCTSIDPKIVQESKETTSTGNEELMKIVLRDIDDQTSEADRMAILQEVGHPTFPTSNDQKVVTDIDENNDKVQRINKTLTSNYPKTTEGAEQQHILTSNEHLEITAQGTTGQTFTSNGLTSQNAYDNQALQTSNDVTLIQKSNGNNNVVEHIDQRPTSDNLKTHEGTIEECGLTGGEKQEIAIQENDDLTSSSKGLKIGQEATNHNLTFLTTTDPTIPQENGDEMLPCNESDFGPSITRNGPALVSETDDTTMDSDCSQIKLDRDICAPFPKEHLTSVAGIPGTSWSNVVKGSYKDVLEKGKYESLQESYKHRGLRQDKSRRQGKKGGKGTQEEGREGKGRRKGKRKKVGNKVESFSDY</sequence>
<organism evidence="2 3">
    <name type="scientific">Linum tenue</name>
    <dbReference type="NCBI Taxonomy" id="586396"/>
    <lineage>
        <taxon>Eukaryota</taxon>
        <taxon>Viridiplantae</taxon>
        <taxon>Streptophyta</taxon>
        <taxon>Embryophyta</taxon>
        <taxon>Tracheophyta</taxon>
        <taxon>Spermatophyta</taxon>
        <taxon>Magnoliopsida</taxon>
        <taxon>eudicotyledons</taxon>
        <taxon>Gunneridae</taxon>
        <taxon>Pentapetalae</taxon>
        <taxon>rosids</taxon>
        <taxon>fabids</taxon>
        <taxon>Malpighiales</taxon>
        <taxon>Linaceae</taxon>
        <taxon>Linum</taxon>
    </lineage>
</organism>
<dbReference type="PANTHER" id="PTHR37710:SF1">
    <property type="entry name" value="TRANSMEMBRANE PROTEIN"/>
    <property type="match status" value="1"/>
</dbReference>
<evidence type="ECO:0000256" key="1">
    <source>
        <dbReference type="SAM" id="MobiDB-lite"/>
    </source>
</evidence>
<comment type="caution">
    <text evidence="2">The sequence shown here is derived from an EMBL/GenBank/DDBJ whole genome shotgun (WGS) entry which is preliminary data.</text>
</comment>
<protein>
    <submittedName>
        <fullName evidence="2">Uncharacterized protein</fullName>
    </submittedName>
</protein>